<proteinExistence type="predicted"/>
<organism evidence="1">
    <name type="scientific">virus sp. ctrcb4</name>
    <dbReference type="NCBI Taxonomy" id="2825824"/>
    <lineage>
        <taxon>Viruses</taxon>
    </lineage>
</organism>
<reference evidence="1" key="1">
    <citation type="journal article" date="2021" name="Proc. Natl. Acad. Sci. U.S.A.">
        <title>A Catalog of Tens of Thousands of Viruses from Human Metagenomes Reveals Hidden Associations with Chronic Diseases.</title>
        <authorList>
            <person name="Tisza M.J."/>
            <person name="Buck C.B."/>
        </authorList>
    </citation>
    <scope>NUCLEOTIDE SEQUENCE</scope>
    <source>
        <strain evidence="1">Ctrcb4</strain>
    </source>
</reference>
<accession>A0A8S5RPT8</accession>
<evidence type="ECO:0000313" key="1">
    <source>
        <dbReference type="EMBL" id="DAE33101.1"/>
    </source>
</evidence>
<sequence length="29" mass="3704">MHIFILDKTMLHLTYLKNLYKEYSFLQHY</sequence>
<name>A0A8S5RPT8_9VIRU</name>
<protein>
    <submittedName>
        <fullName evidence="1">Uncharacterized protein</fullName>
    </submittedName>
</protein>
<dbReference type="EMBL" id="BK059132">
    <property type="protein sequence ID" value="DAE33101.1"/>
    <property type="molecule type" value="Genomic_DNA"/>
</dbReference>